<evidence type="ECO:0008006" key="2">
    <source>
        <dbReference type="Google" id="ProtNLM"/>
    </source>
</evidence>
<comment type="caution">
    <text evidence="1">The sequence shown here is derived from an EMBL/GenBank/DDBJ whole genome shotgun (WGS) entry which is preliminary data.</text>
</comment>
<dbReference type="PANTHER" id="PTHR36303:SF1">
    <property type="entry name" value="2',3'-CYCLIC-NUCLEOTIDE 2'-PHOSPHODIESTERASE"/>
    <property type="match status" value="1"/>
</dbReference>
<dbReference type="Gene3D" id="3.60.21.10">
    <property type="match status" value="1"/>
</dbReference>
<dbReference type="InterPro" id="IPR029052">
    <property type="entry name" value="Metallo-depent_PP-like"/>
</dbReference>
<protein>
    <recommendedName>
        <fullName evidence="2">Metallophosphoesterase</fullName>
    </recommendedName>
</protein>
<dbReference type="Pfam" id="PF13277">
    <property type="entry name" value="YmdB"/>
    <property type="match status" value="1"/>
</dbReference>
<accession>X0XKC6</accession>
<evidence type="ECO:0000313" key="1">
    <source>
        <dbReference type="EMBL" id="GAG43610.1"/>
    </source>
</evidence>
<reference evidence="1" key="1">
    <citation type="journal article" date="2014" name="Front. Microbiol.">
        <title>High frequency of phylogenetically diverse reductive dehalogenase-homologous genes in deep subseafloor sedimentary metagenomes.</title>
        <authorList>
            <person name="Kawai M."/>
            <person name="Futagami T."/>
            <person name="Toyoda A."/>
            <person name="Takaki Y."/>
            <person name="Nishi S."/>
            <person name="Hori S."/>
            <person name="Arai W."/>
            <person name="Tsubouchi T."/>
            <person name="Morono Y."/>
            <person name="Uchiyama I."/>
            <person name="Ito T."/>
            <person name="Fujiyama A."/>
            <person name="Inagaki F."/>
            <person name="Takami H."/>
        </authorList>
    </citation>
    <scope>NUCLEOTIDE SEQUENCE</scope>
    <source>
        <strain evidence="1">Expedition CK06-06</strain>
    </source>
</reference>
<feature type="non-terminal residue" evidence="1">
    <location>
        <position position="51"/>
    </location>
</feature>
<dbReference type="AlphaFoldDB" id="X0XKC6"/>
<organism evidence="1">
    <name type="scientific">marine sediment metagenome</name>
    <dbReference type="NCBI Taxonomy" id="412755"/>
    <lineage>
        <taxon>unclassified sequences</taxon>
        <taxon>metagenomes</taxon>
        <taxon>ecological metagenomes</taxon>
    </lineage>
</organism>
<dbReference type="SUPFAM" id="SSF56300">
    <property type="entry name" value="Metallo-dependent phosphatases"/>
    <property type="match status" value="1"/>
</dbReference>
<dbReference type="InterPro" id="IPR005235">
    <property type="entry name" value="YmdB-like"/>
</dbReference>
<name>X0XKC6_9ZZZZ</name>
<dbReference type="PANTHER" id="PTHR36303">
    <property type="entry name" value="2',3'-CYCLIC-NUCLEOTIDE 2'-PHOSPHODIESTERASE"/>
    <property type="match status" value="1"/>
</dbReference>
<proteinExistence type="predicted"/>
<dbReference type="GO" id="GO:0004113">
    <property type="term" value="F:2',3'-cyclic-nucleotide 3'-phosphodiesterase activity"/>
    <property type="evidence" value="ECO:0007669"/>
    <property type="project" value="TreeGrafter"/>
</dbReference>
<sequence>MNILFLGDVVGRVGRTAVAAMLGSLVREHSIDFVIANGENAAGGYGLTPET</sequence>
<gene>
    <name evidence="1" type="ORF">S01H1_78129</name>
</gene>
<dbReference type="EMBL" id="BARS01052565">
    <property type="protein sequence ID" value="GAG43610.1"/>
    <property type="molecule type" value="Genomic_DNA"/>
</dbReference>